<reference evidence="3 4" key="1">
    <citation type="journal article" date="2015" name="Antonie Van Leeuwenhoek">
        <title>Lampropedia puyangensis sp. nov., isolated from symptomatic bark of Populus ? euramericana canker and emended description of Lampropedia hyalina (Ehrenberg 1832) Lee et al. 2004.</title>
        <authorList>
            <person name="Li Y."/>
            <person name="Wang T."/>
            <person name="Piao C.G."/>
            <person name="Wang L.F."/>
            <person name="Tian G.Z."/>
            <person name="Zhu T.H."/>
            <person name="Guo M.W."/>
        </authorList>
    </citation>
    <scope>NUCLEOTIDE SEQUENCE [LARGE SCALE GENOMIC DNA]</scope>
    <source>
        <strain evidence="3 4">2-bin</strain>
    </source>
</reference>
<keyword evidence="4" id="KW-1185">Reference proteome</keyword>
<protein>
    <submittedName>
        <fullName evidence="3">IPTL-CTERM sorting domain-containing protein</fullName>
    </submittedName>
</protein>
<feature type="transmembrane region" description="Helical" evidence="1">
    <location>
        <begin position="240"/>
        <end position="260"/>
    </location>
</feature>
<dbReference type="Proteomes" id="UP000308917">
    <property type="component" value="Unassembled WGS sequence"/>
</dbReference>
<comment type="caution">
    <text evidence="3">The sequence shown here is derived from an EMBL/GenBank/DDBJ whole genome shotgun (WGS) entry which is preliminary data.</text>
</comment>
<gene>
    <name evidence="3" type="ORF">E9531_09725</name>
</gene>
<dbReference type="NCBIfam" id="TIGR04174">
    <property type="entry name" value="IPTL_CTERM"/>
    <property type="match status" value="1"/>
</dbReference>
<keyword evidence="2" id="KW-0732">Signal</keyword>
<proteinExistence type="predicted"/>
<keyword evidence="1" id="KW-1133">Transmembrane helix</keyword>
<dbReference type="RefSeq" id="WP_136573566.1">
    <property type="nucleotide sequence ID" value="NZ_STFG01000009.1"/>
</dbReference>
<dbReference type="InterPro" id="IPR026442">
    <property type="entry name" value="IPTL_CTERM"/>
</dbReference>
<dbReference type="EMBL" id="STFG01000009">
    <property type="protein sequence ID" value="THU01050.1"/>
    <property type="molecule type" value="Genomic_DNA"/>
</dbReference>
<evidence type="ECO:0000313" key="3">
    <source>
        <dbReference type="EMBL" id="THU01050.1"/>
    </source>
</evidence>
<dbReference type="OrthoDB" id="8701420at2"/>
<evidence type="ECO:0000256" key="1">
    <source>
        <dbReference type="SAM" id="Phobius"/>
    </source>
</evidence>
<feature type="signal peptide" evidence="2">
    <location>
        <begin position="1"/>
        <end position="19"/>
    </location>
</feature>
<sequence length="267" mass="27820">MLKKIAIVAVLAGGSAVLAAPQFTNGSFDTTRSGELNVSSKWVAEAPDHWIAGGEFTVPQVLAGTPDINSVDATQGYPSVLLPSNMSMVTLAQATNSPDGGTWVGLGNIVGNGDFGEQVSQLVADFDIGKTYRISWYHANFGLHTIIDGAVVQLVDSPAAIAVSLDGVKIGNGTYRPVQEGWVEESVEFTATATTHTIGFGSAAIDPATAATADSRSYSSIDGVRITEVRPVVAANPQPVPTLSTLGILGVSAMLGGFAIRRRRIHR</sequence>
<name>A0A4S8F1A5_9BURK</name>
<keyword evidence="1" id="KW-0812">Transmembrane</keyword>
<keyword evidence="1" id="KW-0472">Membrane</keyword>
<accession>A0A4S8F1A5</accession>
<feature type="chain" id="PRO_5020936662" evidence="2">
    <location>
        <begin position="20"/>
        <end position="267"/>
    </location>
</feature>
<evidence type="ECO:0000256" key="2">
    <source>
        <dbReference type="SAM" id="SignalP"/>
    </source>
</evidence>
<organism evidence="3 4">
    <name type="scientific">Lampropedia puyangensis</name>
    <dbReference type="NCBI Taxonomy" id="1330072"/>
    <lineage>
        <taxon>Bacteria</taxon>
        <taxon>Pseudomonadati</taxon>
        <taxon>Pseudomonadota</taxon>
        <taxon>Betaproteobacteria</taxon>
        <taxon>Burkholderiales</taxon>
        <taxon>Comamonadaceae</taxon>
        <taxon>Lampropedia</taxon>
    </lineage>
</organism>
<dbReference type="AlphaFoldDB" id="A0A4S8F1A5"/>
<evidence type="ECO:0000313" key="4">
    <source>
        <dbReference type="Proteomes" id="UP000308917"/>
    </source>
</evidence>